<proteinExistence type="predicted"/>
<dbReference type="AlphaFoldDB" id="A0A820NJT0"/>
<dbReference type="Proteomes" id="UP000663887">
    <property type="component" value="Unassembled WGS sequence"/>
</dbReference>
<gene>
    <name evidence="3" type="ORF">UXM345_LOCUS37787</name>
    <name evidence="2" type="ORF">XDN619_LOCUS19643</name>
</gene>
<feature type="non-terminal residue" evidence="3">
    <location>
        <position position="122"/>
    </location>
</feature>
<comment type="caution">
    <text evidence="3">The sequence shown here is derived from an EMBL/GenBank/DDBJ whole genome shotgun (WGS) entry which is preliminary data.</text>
</comment>
<name>A0A820NJT0_9BILA</name>
<evidence type="ECO:0000313" key="4">
    <source>
        <dbReference type="Proteomes" id="UP000663842"/>
    </source>
</evidence>
<accession>A0A820NJT0</accession>
<reference evidence="3" key="1">
    <citation type="submission" date="2021-02" db="EMBL/GenBank/DDBJ databases">
        <authorList>
            <person name="Nowell W R."/>
        </authorList>
    </citation>
    <scope>NUCLEOTIDE SEQUENCE</scope>
</reference>
<evidence type="ECO:0000256" key="1">
    <source>
        <dbReference type="SAM" id="MobiDB-lite"/>
    </source>
</evidence>
<feature type="region of interest" description="Disordered" evidence="1">
    <location>
        <begin position="98"/>
        <end position="122"/>
    </location>
</feature>
<dbReference type="EMBL" id="CAJOBF010022041">
    <property type="protein sequence ID" value="CAF4389827.1"/>
    <property type="molecule type" value="Genomic_DNA"/>
</dbReference>
<organism evidence="3 4">
    <name type="scientific">Rotaria magnacalcarata</name>
    <dbReference type="NCBI Taxonomy" id="392030"/>
    <lineage>
        <taxon>Eukaryota</taxon>
        <taxon>Metazoa</taxon>
        <taxon>Spiralia</taxon>
        <taxon>Gnathifera</taxon>
        <taxon>Rotifera</taxon>
        <taxon>Eurotatoria</taxon>
        <taxon>Bdelloidea</taxon>
        <taxon>Philodinida</taxon>
        <taxon>Philodinidae</taxon>
        <taxon>Rotaria</taxon>
    </lineage>
</organism>
<evidence type="ECO:0000313" key="2">
    <source>
        <dbReference type="EMBL" id="CAF2105438.1"/>
    </source>
</evidence>
<evidence type="ECO:0000313" key="3">
    <source>
        <dbReference type="EMBL" id="CAF4389827.1"/>
    </source>
</evidence>
<dbReference type="EMBL" id="CAJNRG010008609">
    <property type="protein sequence ID" value="CAF2105438.1"/>
    <property type="molecule type" value="Genomic_DNA"/>
</dbReference>
<protein>
    <submittedName>
        <fullName evidence="3">Uncharacterized protein</fullName>
    </submittedName>
</protein>
<dbReference type="Proteomes" id="UP000663842">
    <property type="component" value="Unassembled WGS sequence"/>
</dbReference>
<sequence>MVNETTPAFGKPIKVHHTHLRPWVPRPNYLARFDLGGDIFPLVTKLNQCIPKCHYNIMYGNPSRMSTNSSLGFLPATPSVQPIAPGGSLAIPPIVKDLVEPQNGTVEGDTPQGAPQPQPATE</sequence>